<protein>
    <submittedName>
        <fullName evidence="2">Uncharacterized protein</fullName>
    </submittedName>
</protein>
<dbReference type="RefSeq" id="WP_034809571.1">
    <property type="nucleotide sequence ID" value="NZ_AWSA01000063.1"/>
</dbReference>
<accession>W9G1U9</accession>
<comment type="caution">
    <text evidence="2">The sequence shown here is derived from an EMBL/GenBank/DDBJ whole genome shotgun (WGS) entry which is preliminary data.</text>
</comment>
<organism evidence="2 3">
    <name type="scientific">Intrasporangium oryzae NRRL B-24470</name>
    <dbReference type="NCBI Taxonomy" id="1386089"/>
    <lineage>
        <taxon>Bacteria</taxon>
        <taxon>Bacillati</taxon>
        <taxon>Actinomycetota</taxon>
        <taxon>Actinomycetes</taxon>
        <taxon>Micrococcales</taxon>
        <taxon>Intrasporangiaceae</taxon>
        <taxon>Intrasporangium</taxon>
    </lineage>
</organism>
<keyword evidence="3" id="KW-1185">Reference proteome</keyword>
<dbReference type="AlphaFoldDB" id="W9G1U9"/>
<proteinExistence type="predicted"/>
<evidence type="ECO:0000313" key="3">
    <source>
        <dbReference type="Proteomes" id="UP000019489"/>
    </source>
</evidence>
<evidence type="ECO:0000313" key="2">
    <source>
        <dbReference type="EMBL" id="EWS99939.1"/>
    </source>
</evidence>
<dbReference type="EMBL" id="AWSA01000063">
    <property type="protein sequence ID" value="EWS99939.1"/>
    <property type="molecule type" value="Genomic_DNA"/>
</dbReference>
<name>W9G1U9_9MICO</name>
<sequence>MTRRKRDPGSGVTPLDGTELVYAETQQPIPHEPTPSRRRRAPLAADPTPAYACVQALAEQIEQAQNRDEIERVAAAIRGRELRAERNHLDAELDEVKDLVQQFQSLFPRDLVPTSLITRFDRVRDAIVENDAARREVRYTLAPGVDLEHATLDRERKQAARQAEQDARAVKTAAALEAVLETGRVEGRKEYAAVVPVIERLFAHPHSGRVVDPVTASAHRSEMAAARASVRHPLHATSQYTTFRGDPVMIFTGR</sequence>
<feature type="region of interest" description="Disordered" evidence="1">
    <location>
        <begin position="1"/>
        <end position="44"/>
    </location>
</feature>
<reference evidence="2 3" key="1">
    <citation type="submission" date="2013-08" db="EMBL/GenBank/DDBJ databases">
        <title>Intrasporangium oryzae NRRL B-24470.</title>
        <authorList>
            <person name="Liu H."/>
            <person name="Wang G."/>
        </authorList>
    </citation>
    <scope>NUCLEOTIDE SEQUENCE [LARGE SCALE GENOMIC DNA]</scope>
    <source>
        <strain evidence="2 3">NRRL B-24470</strain>
    </source>
</reference>
<gene>
    <name evidence="2" type="ORF">N865_19670</name>
</gene>
<dbReference type="STRING" id="1386089.N865_19670"/>
<evidence type="ECO:0000256" key="1">
    <source>
        <dbReference type="SAM" id="MobiDB-lite"/>
    </source>
</evidence>
<dbReference type="Proteomes" id="UP000019489">
    <property type="component" value="Unassembled WGS sequence"/>
</dbReference>